<protein>
    <submittedName>
        <fullName evidence="7">Patatin-like phospholipase family protein</fullName>
    </submittedName>
</protein>
<dbReference type="RefSeq" id="WP_301142559.1">
    <property type="nucleotide sequence ID" value="NZ_JAUHQA010000001.1"/>
</dbReference>
<sequence length="280" mass="29308">MAAVHDLTRMPRLGLALGGGGALGAAHVGVLQVLRERGIAPSIVAGTSAGAVVGAAYAVGLDPYDLEDHVVRASWSTFGTFTPRPGLGLLTADALRETVRTVAGDAAIEDLPVTYGAVATDAETRTATVLRSGPLADAIAASIAVPGIFRPVSIGGRMLIDGGVVQNLPIETAFDMGAEHVIGVRLAPEWERLGGSELSVHEWAIRADVTLVQPVVGTHSQWVPRDLTALVTEGRRAAEAVLADYPVVTPPPPREPPEDPPEDEEMPGPLRGIARFLHRY</sequence>
<dbReference type="PANTHER" id="PTHR14226">
    <property type="entry name" value="NEUROPATHY TARGET ESTERASE/SWISS CHEESE D.MELANOGASTER"/>
    <property type="match status" value="1"/>
</dbReference>
<dbReference type="Gene3D" id="3.40.1090.10">
    <property type="entry name" value="Cytosolic phospholipase A2 catalytic domain"/>
    <property type="match status" value="2"/>
</dbReference>
<feature type="short sequence motif" description="GXSXG" evidence="4">
    <location>
        <begin position="46"/>
        <end position="50"/>
    </location>
</feature>
<gene>
    <name evidence="7" type="ORF">QQX02_08970</name>
</gene>
<dbReference type="InterPro" id="IPR016035">
    <property type="entry name" value="Acyl_Trfase/lysoPLipase"/>
</dbReference>
<accession>A0ABT8GJC2</accession>
<keyword evidence="2 4" id="KW-0442">Lipid degradation</keyword>
<feature type="short sequence motif" description="DGA/G" evidence="4">
    <location>
        <begin position="161"/>
        <end position="163"/>
    </location>
</feature>
<feature type="domain" description="PNPLA" evidence="6">
    <location>
        <begin position="15"/>
        <end position="174"/>
    </location>
</feature>
<dbReference type="SUPFAM" id="SSF52151">
    <property type="entry name" value="FabD/lysophospholipase-like"/>
    <property type="match status" value="1"/>
</dbReference>
<keyword evidence="3 4" id="KW-0443">Lipid metabolism</keyword>
<evidence type="ECO:0000256" key="3">
    <source>
        <dbReference type="ARBA" id="ARBA00023098"/>
    </source>
</evidence>
<dbReference type="InterPro" id="IPR050301">
    <property type="entry name" value="NTE"/>
</dbReference>
<feature type="region of interest" description="Disordered" evidence="5">
    <location>
        <begin position="246"/>
        <end position="271"/>
    </location>
</feature>
<evidence type="ECO:0000256" key="2">
    <source>
        <dbReference type="ARBA" id="ARBA00022963"/>
    </source>
</evidence>
<evidence type="ECO:0000256" key="4">
    <source>
        <dbReference type="PROSITE-ProRule" id="PRU01161"/>
    </source>
</evidence>
<dbReference type="Pfam" id="PF01734">
    <property type="entry name" value="Patatin"/>
    <property type="match status" value="1"/>
</dbReference>
<dbReference type="EMBL" id="JAUHQA010000001">
    <property type="protein sequence ID" value="MDN4481051.1"/>
    <property type="molecule type" value="Genomic_DNA"/>
</dbReference>
<feature type="short sequence motif" description="GXGXXG" evidence="4">
    <location>
        <begin position="19"/>
        <end position="24"/>
    </location>
</feature>
<name>A0ABT8GJC2_9MICO</name>
<keyword evidence="1 4" id="KW-0378">Hydrolase</keyword>
<keyword evidence="8" id="KW-1185">Reference proteome</keyword>
<dbReference type="InterPro" id="IPR002641">
    <property type="entry name" value="PNPLA_dom"/>
</dbReference>
<feature type="active site" description="Proton acceptor" evidence="4">
    <location>
        <position position="161"/>
    </location>
</feature>
<dbReference type="PROSITE" id="PS51635">
    <property type="entry name" value="PNPLA"/>
    <property type="match status" value="1"/>
</dbReference>
<evidence type="ECO:0000256" key="5">
    <source>
        <dbReference type="SAM" id="MobiDB-lite"/>
    </source>
</evidence>
<dbReference type="PANTHER" id="PTHR14226:SF29">
    <property type="entry name" value="NEUROPATHY TARGET ESTERASE SWS"/>
    <property type="match status" value="1"/>
</dbReference>
<dbReference type="Proteomes" id="UP001172708">
    <property type="component" value="Unassembled WGS sequence"/>
</dbReference>
<feature type="active site" description="Nucleophile" evidence="4">
    <location>
        <position position="48"/>
    </location>
</feature>
<comment type="caution">
    <text evidence="7">The sequence shown here is derived from an EMBL/GenBank/DDBJ whole genome shotgun (WGS) entry which is preliminary data.</text>
</comment>
<evidence type="ECO:0000313" key="8">
    <source>
        <dbReference type="Proteomes" id="UP001172708"/>
    </source>
</evidence>
<evidence type="ECO:0000259" key="6">
    <source>
        <dbReference type="PROSITE" id="PS51635"/>
    </source>
</evidence>
<proteinExistence type="predicted"/>
<evidence type="ECO:0000256" key="1">
    <source>
        <dbReference type="ARBA" id="ARBA00022801"/>
    </source>
</evidence>
<organism evidence="7 8">
    <name type="scientific">Demequina muriae</name>
    <dbReference type="NCBI Taxonomy" id="3051664"/>
    <lineage>
        <taxon>Bacteria</taxon>
        <taxon>Bacillati</taxon>
        <taxon>Actinomycetota</taxon>
        <taxon>Actinomycetes</taxon>
        <taxon>Micrococcales</taxon>
        <taxon>Demequinaceae</taxon>
        <taxon>Demequina</taxon>
    </lineage>
</organism>
<evidence type="ECO:0000313" key="7">
    <source>
        <dbReference type="EMBL" id="MDN4481051.1"/>
    </source>
</evidence>
<reference evidence="7" key="1">
    <citation type="submission" date="2023-06" db="EMBL/GenBank/DDBJ databases">
        <title>Egi l300058.</title>
        <authorList>
            <person name="Gao L."/>
            <person name="Fang B.-Z."/>
            <person name="Li W.-J."/>
        </authorList>
    </citation>
    <scope>NUCLEOTIDE SEQUENCE</scope>
    <source>
        <strain evidence="7">EGI L300058</strain>
    </source>
</reference>